<protein>
    <recommendedName>
        <fullName evidence="11">DUF2029 domain-containing protein</fullName>
    </recommendedName>
</protein>
<evidence type="ECO:0008006" key="11">
    <source>
        <dbReference type="Google" id="ProtNLM"/>
    </source>
</evidence>
<evidence type="ECO:0000256" key="8">
    <source>
        <dbReference type="SAM" id="Phobius"/>
    </source>
</evidence>
<dbReference type="AlphaFoldDB" id="A0A1C3NZY7"/>
<feature type="transmembrane region" description="Helical" evidence="8">
    <location>
        <begin position="359"/>
        <end position="379"/>
    </location>
</feature>
<keyword evidence="10" id="KW-1185">Reference proteome</keyword>
<keyword evidence="3" id="KW-0808">Transferase</keyword>
<feature type="transmembrane region" description="Helical" evidence="8">
    <location>
        <begin position="328"/>
        <end position="352"/>
    </location>
</feature>
<dbReference type="InterPro" id="IPR018584">
    <property type="entry name" value="GT87"/>
</dbReference>
<keyword evidence="2" id="KW-1003">Cell membrane</keyword>
<evidence type="ECO:0000256" key="1">
    <source>
        <dbReference type="ARBA" id="ARBA00004651"/>
    </source>
</evidence>
<feature type="transmembrane region" description="Helical" evidence="8">
    <location>
        <begin position="88"/>
        <end position="108"/>
    </location>
</feature>
<feature type="transmembrane region" description="Helical" evidence="8">
    <location>
        <begin position="399"/>
        <end position="428"/>
    </location>
</feature>
<evidence type="ECO:0000313" key="10">
    <source>
        <dbReference type="Proteomes" id="UP000199013"/>
    </source>
</evidence>
<dbReference type="EMBL" id="FLUV01001513">
    <property type="protein sequence ID" value="SBW23123.1"/>
    <property type="molecule type" value="Genomic_DNA"/>
</dbReference>
<comment type="similarity">
    <text evidence="7">Belongs to the glycosyltransferase 87 family.</text>
</comment>
<evidence type="ECO:0000256" key="4">
    <source>
        <dbReference type="ARBA" id="ARBA00022692"/>
    </source>
</evidence>
<evidence type="ECO:0000256" key="3">
    <source>
        <dbReference type="ARBA" id="ARBA00022679"/>
    </source>
</evidence>
<comment type="subcellular location">
    <subcellularLocation>
        <location evidence="1">Cell membrane</location>
        <topology evidence="1">Multi-pass membrane protein</topology>
    </subcellularLocation>
</comment>
<keyword evidence="6 8" id="KW-0472">Membrane</keyword>
<feature type="transmembrane region" description="Helical" evidence="8">
    <location>
        <begin position="251"/>
        <end position="269"/>
    </location>
</feature>
<gene>
    <name evidence="9" type="ORF">FDG2_3602</name>
</gene>
<keyword evidence="4 8" id="KW-0812">Transmembrane</keyword>
<evidence type="ECO:0000256" key="5">
    <source>
        <dbReference type="ARBA" id="ARBA00022989"/>
    </source>
</evidence>
<feature type="transmembrane region" description="Helical" evidence="8">
    <location>
        <begin position="56"/>
        <end position="76"/>
    </location>
</feature>
<organism evidence="9 10">
    <name type="scientific">Candidatus Protofrankia californiensis</name>
    <dbReference type="NCBI Taxonomy" id="1839754"/>
    <lineage>
        <taxon>Bacteria</taxon>
        <taxon>Bacillati</taxon>
        <taxon>Actinomycetota</taxon>
        <taxon>Actinomycetes</taxon>
        <taxon>Frankiales</taxon>
        <taxon>Frankiaceae</taxon>
        <taxon>Protofrankia</taxon>
    </lineage>
</organism>
<dbReference type="Pfam" id="PF09594">
    <property type="entry name" value="GT87"/>
    <property type="match status" value="1"/>
</dbReference>
<feature type="transmembrane region" description="Helical" evidence="8">
    <location>
        <begin position="120"/>
        <end position="137"/>
    </location>
</feature>
<keyword evidence="5 8" id="KW-1133">Transmembrane helix</keyword>
<dbReference type="GO" id="GO:0016758">
    <property type="term" value="F:hexosyltransferase activity"/>
    <property type="evidence" value="ECO:0007669"/>
    <property type="project" value="InterPro"/>
</dbReference>
<accession>A0A1C3NZY7</accession>
<evidence type="ECO:0000313" key="9">
    <source>
        <dbReference type="EMBL" id="SBW23123.1"/>
    </source>
</evidence>
<evidence type="ECO:0000256" key="7">
    <source>
        <dbReference type="ARBA" id="ARBA00024033"/>
    </source>
</evidence>
<evidence type="ECO:0000256" key="6">
    <source>
        <dbReference type="ARBA" id="ARBA00023136"/>
    </source>
</evidence>
<feature type="transmembrane region" description="Helical" evidence="8">
    <location>
        <begin position="226"/>
        <end position="244"/>
    </location>
</feature>
<dbReference type="Proteomes" id="UP000199013">
    <property type="component" value="Unassembled WGS sequence"/>
</dbReference>
<sequence>MVHVMAVPLPARAKNPATTPGRVSPGHPDRGTAALLLIGWSAVAVGIGAGDGRGPWPLVFVLAGWIAVLLAAAGLADRLRRRAWHWHGAAWTGLAGVLAVGVALRPRYYAAGRWADVSDALGVAAGLLTAGSLLLRAHPSTPTSSSTPTSRRRAARRLASPACFWPVVGLVVGAGVAMILASPAPRIDVFHLLQVSGRGLLDGADMYRQQWAPSRAEYPVYGLFDVYPYLPGTTLLLAPFRLLLGDVRYGLLFALVLAAVAIRRIAGAIAPDGDGDAETDVPAALPLVVLVFPGSMYALQQSWTEPLLVACLAGMVWAVRAGRTGWAVAAFALALASKQHLALLVPVAAVWPAFGPRRVLVAAAAAAALVAPWVLAGPADFWADAVMTNLRYPVRGDSLSIPGVLVHAGVRTGFAPMLLALAGAYWLAWRARSDAAGFCVGAAVVLLTLDVMNKQSYFNHYTLPMALLVMTLSLRAVDRPLGDTGISQGIQESRVDQRRVENRSSEAPS</sequence>
<proteinExistence type="inferred from homology"/>
<dbReference type="GO" id="GO:0005886">
    <property type="term" value="C:plasma membrane"/>
    <property type="evidence" value="ECO:0007669"/>
    <property type="project" value="UniProtKB-SubCell"/>
</dbReference>
<reference evidence="10" key="1">
    <citation type="submission" date="2016-02" db="EMBL/GenBank/DDBJ databases">
        <authorList>
            <person name="Wibberg D."/>
        </authorList>
    </citation>
    <scope>NUCLEOTIDE SEQUENCE [LARGE SCALE GENOMIC DNA]</scope>
</reference>
<evidence type="ECO:0000256" key="2">
    <source>
        <dbReference type="ARBA" id="ARBA00022475"/>
    </source>
</evidence>
<name>A0A1C3NZY7_9ACTN</name>
<feature type="transmembrane region" description="Helical" evidence="8">
    <location>
        <begin position="158"/>
        <end position="181"/>
    </location>
</feature>